<organism evidence="1 2">
    <name type="scientific">Arthrobacter psychrolactophilus</name>
    <dbReference type="NCBI Taxonomy" id="92442"/>
    <lineage>
        <taxon>Bacteria</taxon>
        <taxon>Bacillati</taxon>
        <taxon>Actinomycetota</taxon>
        <taxon>Actinomycetes</taxon>
        <taxon>Micrococcales</taxon>
        <taxon>Micrococcaceae</taxon>
        <taxon>Arthrobacter</taxon>
    </lineage>
</organism>
<comment type="caution">
    <text evidence="1">The sequence shown here is derived from an EMBL/GenBank/DDBJ whole genome shotgun (WGS) entry which is preliminary data.</text>
</comment>
<gene>
    <name evidence="1" type="ORF">CVS30_02925</name>
</gene>
<dbReference type="EMBL" id="QJVC01000002">
    <property type="protein sequence ID" value="PYI39641.1"/>
    <property type="molecule type" value="Genomic_DNA"/>
</dbReference>
<keyword evidence="2" id="KW-1185">Reference proteome</keyword>
<protein>
    <submittedName>
        <fullName evidence="1">Uncharacterized protein</fullName>
    </submittedName>
</protein>
<evidence type="ECO:0000313" key="1">
    <source>
        <dbReference type="EMBL" id="PYI39641.1"/>
    </source>
</evidence>
<reference evidence="1 2" key="1">
    <citation type="submission" date="2018-05" db="EMBL/GenBank/DDBJ databases">
        <title>Genetic diversity of glacier-inhabiting Cryobacterium bacteria in China and description of Cryobacterium mengkeensis sp. nov. and Arthrobacter glacialis sp. nov.</title>
        <authorList>
            <person name="Liu Q."/>
            <person name="Xin Y.-H."/>
        </authorList>
    </citation>
    <scope>NUCLEOTIDE SEQUENCE [LARGE SCALE GENOMIC DNA]</scope>
    <source>
        <strain evidence="1 2">B7</strain>
    </source>
</reference>
<dbReference type="Proteomes" id="UP000247980">
    <property type="component" value="Unassembled WGS sequence"/>
</dbReference>
<evidence type="ECO:0000313" key="2">
    <source>
        <dbReference type="Proteomes" id="UP000247980"/>
    </source>
</evidence>
<sequence length="88" mass="9774">MNRVPVMDDGREFRVWCAACETDEHITIESAHRHRRDGVMIWDVDYSCTNCGRPYGHEIRAATLTSPLASVIIELAHHTNLAGPGTAA</sequence>
<dbReference type="AlphaFoldDB" id="A0A2V5IUI0"/>
<name>A0A2V5IUI0_9MICC</name>
<accession>A0A2V5IUI0</accession>
<proteinExistence type="predicted"/>